<dbReference type="EMBL" id="CAKOGP040002058">
    <property type="protein sequence ID" value="CAJ1960428.1"/>
    <property type="molecule type" value="Genomic_DNA"/>
</dbReference>
<dbReference type="GO" id="GO:0020037">
    <property type="term" value="F:heme binding"/>
    <property type="evidence" value="ECO:0007669"/>
    <property type="project" value="InterPro"/>
</dbReference>
<protein>
    <submittedName>
        <fullName evidence="1">Uncharacterized protein</fullName>
    </submittedName>
</protein>
<dbReference type="AlphaFoldDB" id="A0AAD2G2U8"/>
<evidence type="ECO:0000313" key="2">
    <source>
        <dbReference type="Proteomes" id="UP001295423"/>
    </source>
</evidence>
<name>A0AAD2G2U8_9STRA</name>
<dbReference type="InterPro" id="IPR009050">
    <property type="entry name" value="Globin-like_sf"/>
</dbReference>
<dbReference type="SUPFAM" id="SSF46458">
    <property type="entry name" value="Globin-like"/>
    <property type="match status" value="1"/>
</dbReference>
<dbReference type="Proteomes" id="UP001295423">
    <property type="component" value="Unassembled WGS sequence"/>
</dbReference>
<accession>A0AAD2G2U8</accession>
<keyword evidence="2" id="KW-1185">Reference proteome</keyword>
<sequence>MCKRIDMHQSHVAVSPKDDLIEEIGGKEQYDFLILSFCEKIQEESELEEIFCHLDTEVLASRMNSLVDVAFALTESRCQDEKLRNDVLLKNYSLLELGLYASHFEILQQMFEAALHESWIEAEAFDRCKTRFEMLRNIIAEDGVGMEEIALSHRVAEVRILAAKSA</sequence>
<dbReference type="GO" id="GO:0019825">
    <property type="term" value="F:oxygen binding"/>
    <property type="evidence" value="ECO:0007669"/>
    <property type="project" value="InterPro"/>
</dbReference>
<reference evidence="1" key="1">
    <citation type="submission" date="2023-08" db="EMBL/GenBank/DDBJ databases">
        <authorList>
            <person name="Audoor S."/>
            <person name="Bilcke G."/>
        </authorList>
    </citation>
    <scope>NUCLEOTIDE SEQUENCE</scope>
</reference>
<dbReference type="InterPro" id="IPR012292">
    <property type="entry name" value="Globin/Proto"/>
</dbReference>
<proteinExistence type="predicted"/>
<comment type="caution">
    <text evidence="1">The sequence shown here is derived from an EMBL/GenBank/DDBJ whole genome shotgun (WGS) entry which is preliminary data.</text>
</comment>
<gene>
    <name evidence="1" type="ORF">CYCCA115_LOCUS18726</name>
</gene>
<dbReference type="Gene3D" id="1.10.490.10">
    <property type="entry name" value="Globins"/>
    <property type="match status" value="1"/>
</dbReference>
<organism evidence="1 2">
    <name type="scientific">Cylindrotheca closterium</name>
    <dbReference type="NCBI Taxonomy" id="2856"/>
    <lineage>
        <taxon>Eukaryota</taxon>
        <taxon>Sar</taxon>
        <taxon>Stramenopiles</taxon>
        <taxon>Ochrophyta</taxon>
        <taxon>Bacillariophyta</taxon>
        <taxon>Bacillariophyceae</taxon>
        <taxon>Bacillariophycidae</taxon>
        <taxon>Bacillariales</taxon>
        <taxon>Bacillariaceae</taxon>
        <taxon>Cylindrotheca</taxon>
    </lineage>
</organism>
<evidence type="ECO:0000313" key="1">
    <source>
        <dbReference type="EMBL" id="CAJ1960428.1"/>
    </source>
</evidence>